<dbReference type="SMART" id="SM00065">
    <property type="entry name" value="GAF"/>
    <property type="match status" value="1"/>
</dbReference>
<evidence type="ECO:0000256" key="1">
    <source>
        <dbReference type="ARBA" id="ARBA00022679"/>
    </source>
</evidence>
<evidence type="ECO:0000259" key="5">
    <source>
        <dbReference type="PROSITE" id="PS50921"/>
    </source>
</evidence>
<dbReference type="SMART" id="SM01012">
    <property type="entry name" value="ANTAR"/>
    <property type="match status" value="1"/>
</dbReference>
<reference evidence="6 7" key="1">
    <citation type="submission" date="2022-06" db="EMBL/GenBank/DDBJ databases">
        <title>Mycolicibacterium sp. CAU 1645 isolated from seawater.</title>
        <authorList>
            <person name="Kim W."/>
        </authorList>
    </citation>
    <scope>NUCLEOTIDE SEQUENCE [LARGE SCALE GENOMIC DNA]</scope>
    <source>
        <strain evidence="6 7">CAU 1645</strain>
    </source>
</reference>
<keyword evidence="7" id="KW-1185">Reference proteome</keyword>
<keyword evidence="2" id="KW-0418">Kinase</keyword>
<name>A0ABT1M9M7_9MYCO</name>
<dbReference type="Proteomes" id="UP001651690">
    <property type="component" value="Unassembled WGS sequence"/>
</dbReference>
<dbReference type="InterPro" id="IPR029016">
    <property type="entry name" value="GAF-like_dom_sf"/>
</dbReference>
<evidence type="ECO:0000256" key="4">
    <source>
        <dbReference type="ARBA" id="ARBA00023163"/>
    </source>
</evidence>
<dbReference type="Pfam" id="PF13185">
    <property type="entry name" value="GAF_2"/>
    <property type="match status" value="1"/>
</dbReference>
<dbReference type="InterPro" id="IPR012074">
    <property type="entry name" value="GAF_ANTAR"/>
</dbReference>
<dbReference type="InterPro" id="IPR005561">
    <property type="entry name" value="ANTAR"/>
</dbReference>
<dbReference type="InterPro" id="IPR036388">
    <property type="entry name" value="WH-like_DNA-bd_sf"/>
</dbReference>
<organism evidence="6 7">
    <name type="scientific">Mycolicibacterium arenosum</name>
    <dbReference type="NCBI Taxonomy" id="2952157"/>
    <lineage>
        <taxon>Bacteria</taxon>
        <taxon>Bacillati</taxon>
        <taxon>Actinomycetota</taxon>
        <taxon>Actinomycetes</taxon>
        <taxon>Mycobacteriales</taxon>
        <taxon>Mycobacteriaceae</taxon>
        <taxon>Mycolicibacterium</taxon>
    </lineage>
</organism>
<keyword evidence="3" id="KW-0805">Transcription regulation</keyword>
<evidence type="ECO:0000256" key="3">
    <source>
        <dbReference type="ARBA" id="ARBA00023015"/>
    </source>
</evidence>
<dbReference type="Gene3D" id="3.30.450.40">
    <property type="match status" value="1"/>
</dbReference>
<keyword evidence="4" id="KW-0804">Transcription</keyword>
<keyword evidence="1" id="KW-0808">Transferase</keyword>
<evidence type="ECO:0000256" key="2">
    <source>
        <dbReference type="ARBA" id="ARBA00022777"/>
    </source>
</evidence>
<evidence type="ECO:0000313" key="6">
    <source>
        <dbReference type="EMBL" id="MCP9275833.1"/>
    </source>
</evidence>
<dbReference type="EMBL" id="JANDBD010000013">
    <property type="protein sequence ID" value="MCP9275833.1"/>
    <property type="molecule type" value="Genomic_DNA"/>
</dbReference>
<dbReference type="Pfam" id="PF03861">
    <property type="entry name" value="ANTAR"/>
    <property type="match status" value="1"/>
</dbReference>
<dbReference type="SUPFAM" id="SSF52172">
    <property type="entry name" value="CheY-like"/>
    <property type="match status" value="1"/>
</dbReference>
<dbReference type="RefSeq" id="WP_255063681.1">
    <property type="nucleotide sequence ID" value="NZ_JANDBD010000013.1"/>
</dbReference>
<gene>
    <name evidence="6" type="ORF">NM203_26935</name>
</gene>
<evidence type="ECO:0000313" key="7">
    <source>
        <dbReference type="Proteomes" id="UP001651690"/>
    </source>
</evidence>
<dbReference type="InterPro" id="IPR011006">
    <property type="entry name" value="CheY-like_superfamily"/>
</dbReference>
<comment type="caution">
    <text evidence="6">The sequence shown here is derived from an EMBL/GenBank/DDBJ whole genome shotgun (WGS) entry which is preliminary data.</text>
</comment>
<dbReference type="Gene3D" id="1.10.10.10">
    <property type="entry name" value="Winged helix-like DNA-binding domain superfamily/Winged helix DNA-binding domain"/>
    <property type="match status" value="1"/>
</dbReference>
<sequence length="240" mass="25852">MDGREAALVQTFVALADTLVDDYDVVDLTQQMVDDCVSLLATDSAGLLLSDPHGGLQVLASTSEQARILDLLQLQSDAGPCLEAFRTGRQVFVEDLAVGRDRWPAFADGALAEGFGAVFAIPLRLRTERIGALNLFRTEPGLLPDSDVVVAQALADVATIGILQQRVIMRGAELNGQLQTALNSRIIVEQAKGVLAERLGLDMAQAYARLRKIARDNNQHLSDAARAVIERYGRTSSPNS</sequence>
<proteinExistence type="predicted"/>
<feature type="domain" description="ANTAR" evidence="5">
    <location>
        <begin position="168"/>
        <end position="229"/>
    </location>
</feature>
<dbReference type="PROSITE" id="PS50921">
    <property type="entry name" value="ANTAR"/>
    <property type="match status" value="1"/>
</dbReference>
<protein>
    <submittedName>
        <fullName evidence="6">GAF and ANTAR domain-containing protein</fullName>
    </submittedName>
</protein>
<dbReference type="PIRSF" id="PIRSF036625">
    <property type="entry name" value="GAF_ANTAR"/>
    <property type="match status" value="1"/>
</dbReference>
<dbReference type="InterPro" id="IPR003018">
    <property type="entry name" value="GAF"/>
</dbReference>
<dbReference type="SUPFAM" id="SSF55781">
    <property type="entry name" value="GAF domain-like"/>
    <property type="match status" value="1"/>
</dbReference>
<accession>A0ABT1M9M7</accession>